<dbReference type="PANTHER" id="PTHR43375">
    <property type="entry name" value="OROTIDINE 5'-PHOSPHATE DECARBOXYLASE"/>
    <property type="match status" value="1"/>
</dbReference>
<evidence type="ECO:0000256" key="1">
    <source>
        <dbReference type="ARBA" id="ARBA00004861"/>
    </source>
</evidence>
<sequence>MPGVLQDRLASGRPVLCLTLNPPLCVAQEDDSAPCCSECKALQCPCTAKAALAKALAEAMKVEACVAVKLDTPYYEQFGPEGFALLASIVKKLPPHVALIIDGKRGDISNTAAAYARAFFDADAVTVSAYMGRDAITPFLQHSKDACVFAECRPEGAKGLARLSGFKASGPEHTRTPTAGGALLGLSAEVKDSADAEAVWNLRRAFPDLPFLVELHCEVSRFFQCERSSGSGAEQKPLGGLVLCLTPPNLQAVPACLQKAQAQLQEVVPT</sequence>
<dbReference type="AlphaFoldDB" id="A0A1D3CZ94"/>
<dbReference type="InterPro" id="IPR001754">
    <property type="entry name" value="OMPdeCOase_dom"/>
</dbReference>
<comment type="similarity">
    <text evidence="2">Belongs to the OMP decarboxylase family. Type 2 subfamily.</text>
</comment>
<gene>
    <name evidence="11" type="ORF">cyc_05422</name>
</gene>
<keyword evidence="6" id="KW-0665">Pyrimidine biosynthesis</keyword>
<comment type="caution">
    <text evidence="11">The sequence shown here is derived from an EMBL/GenBank/DDBJ whole genome shotgun (WGS) entry which is preliminary data.</text>
</comment>
<evidence type="ECO:0000313" key="11">
    <source>
        <dbReference type="EMBL" id="OEH76526.1"/>
    </source>
</evidence>
<accession>A0A1D3CZ94</accession>
<dbReference type="SMART" id="SM00934">
    <property type="entry name" value="OMPdecase"/>
    <property type="match status" value="1"/>
</dbReference>
<dbReference type="Pfam" id="PF00215">
    <property type="entry name" value="OMPdecase"/>
    <property type="match status" value="1"/>
</dbReference>
<dbReference type="PANTHER" id="PTHR43375:SF1">
    <property type="entry name" value="OROTIDINE 5'-PHOSPHATE DECARBOXYLASE"/>
    <property type="match status" value="1"/>
</dbReference>
<evidence type="ECO:0000256" key="8">
    <source>
        <dbReference type="ARBA" id="ARBA00033428"/>
    </source>
</evidence>
<dbReference type="SUPFAM" id="SSF51366">
    <property type="entry name" value="Ribulose-phoshate binding barrel"/>
    <property type="match status" value="1"/>
</dbReference>
<dbReference type="InterPro" id="IPR011995">
    <property type="entry name" value="OMPdecase_type-2"/>
</dbReference>
<evidence type="ECO:0000313" key="12">
    <source>
        <dbReference type="Proteomes" id="UP000095192"/>
    </source>
</evidence>
<dbReference type="GO" id="GO:0044205">
    <property type="term" value="P:'de novo' UMP biosynthetic process"/>
    <property type="evidence" value="ECO:0007669"/>
    <property type="project" value="UniProtKB-UniPathway"/>
</dbReference>
<reference evidence="11 12" key="1">
    <citation type="journal article" date="2016" name="BMC Genomics">
        <title>Comparative genomics reveals Cyclospora cayetanensis possesses coccidia-like metabolism and invasion components but unique surface antigens.</title>
        <authorList>
            <person name="Liu S."/>
            <person name="Wang L."/>
            <person name="Zheng H."/>
            <person name="Xu Z."/>
            <person name="Roellig D.M."/>
            <person name="Li N."/>
            <person name="Frace M.A."/>
            <person name="Tang K."/>
            <person name="Arrowood M.J."/>
            <person name="Moss D.M."/>
            <person name="Zhang L."/>
            <person name="Feng Y."/>
            <person name="Xiao L."/>
        </authorList>
    </citation>
    <scope>NUCLEOTIDE SEQUENCE [LARGE SCALE GENOMIC DNA]</scope>
    <source>
        <strain evidence="11 12">CHN_HEN01</strain>
    </source>
</reference>
<proteinExistence type="inferred from homology"/>
<comment type="catalytic activity">
    <reaction evidence="9">
        <text>orotidine 5'-phosphate + H(+) = UMP + CO2</text>
        <dbReference type="Rhea" id="RHEA:11596"/>
        <dbReference type="ChEBI" id="CHEBI:15378"/>
        <dbReference type="ChEBI" id="CHEBI:16526"/>
        <dbReference type="ChEBI" id="CHEBI:57538"/>
        <dbReference type="ChEBI" id="CHEBI:57865"/>
        <dbReference type="EC" id="4.1.1.23"/>
    </reaction>
</comment>
<evidence type="ECO:0000256" key="2">
    <source>
        <dbReference type="ARBA" id="ARBA00008847"/>
    </source>
</evidence>
<dbReference type="UniPathway" id="UPA00070">
    <property type="reaction ID" value="UER00120"/>
</dbReference>
<evidence type="ECO:0000256" key="4">
    <source>
        <dbReference type="ARBA" id="ARBA00021923"/>
    </source>
</evidence>
<dbReference type="EC" id="4.1.1.23" evidence="3"/>
<evidence type="ECO:0000256" key="9">
    <source>
        <dbReference type="ARBA" id="ARBA00049157"/>
    </source>
</evidence>
<evidence type="ECO:0000256" key="7">
    <source>
        <dbReference type="ARBA" id="ARBA00023239"/>
    </source>
</evidence>
<dbReference type="Proteomes" id="UP000095192">
    <property type="component" value="Unassembled WGS sequence"/>
</dbReference>
<evidence type="ECO:0000259" key="10">
    <source>
        <dbReference type="SMART" id="SM00934"/>
    </source>
</evidence>
<name>A0A1D3CZ94_9EIME</name>
<comment type="pathway">
    <text evidence="1">Pyrimidine metabolism; UMP biosynthesis via de novo pathway; UMP from orotate: step 2/2.</text>
</comment>
<dbReference type="InterPro" id="IPR013785">
    <property type="entry name" value="Aldolase_TIM"/>
</dbReference>
<feature type="domain" description="Orotidine 5'-phosphate decarboxylase" evidence="10">
    <location>
        <begin position="44"/>
        <end position="203"/>
    </location>
</feature>
<keyword evidence="7" id="KW-0456">Lyase</keyword>
<dbReference type="GO" id="GO:0006207">
    <property type="term" value="P:'de novo' pyrimidine nucleobase biosynthetic process"/>
    <property type="evidence" value="ECO:0007669"/>
    <property type="project" value="InterPro"/>
</dbReference>
<dbReference type="GO" id="GO:0004590">
    <property type="term" value="F:orotidine-5'-phosphate decarboxylase activity"/>
    <property type="evidence" value="ECO:0007669"/>
    <property type="project" value="UniProtKB-EC"/>
</dbReference>
<evidence type="ECO:0000256" key="6">
    <source>
        <dbReference type="ARBA" id="ARBA00022975"/>
    </source>
</evidence>
<dbReference type="VEuPathDB" id="ToxoDB:cyc_05422"/>
<dbReference type="Gene3D" id="3.20.20.70">
    <property type="entry name" value="Aldolase class I"/>
    <property type="match status" value="1"/>
</dbReference>
<keyword evidence="12" id="KW-1185">Reference proteome</keyword>
<protein>
    <recommendedName>
        <fullName evidence="4">Orotidine 5'-phosphate decarboxylase</fullName>
        <ecNumber evidence="3">4.1.1.23</ecNumber>
    </recommendedName>
    <alternativeName>
        <fullName evidence="8">OMP decarboxylase</fullName>
    </alternativeName>
</protein>
<evidence type="ECO:0000256" key="5">
    <source>
        <dbReference type="ARBA" id="ARBA00022793"/>
    </source>
</evidence>
<dbReference type="InParanoid" id="A0A1D3CZ94"/>
<dbReference type="InterPro" id="IPR011060">
    <property type="entry name" value="RibuloseP-bd_barrel"/>
</dbReference>
<organism evidence="11 12">
    <name type="scientific">Cyclospora cayetanensis</name>
    <dbReference type="NCBI Taxonomy" id="88456"/>
    <lineage>
        <taxon>Eukaryota</taxon>
        <taxon>Sar</taxon>
        <taxon>Alveolata</taxon>
        <taxon>Apicomplexa</taxon>
        <taxon>Conoidasida</taxon>
        <taxon>Coccidia</taxon>
        <taxon>Eucoccidiorida</taxon>
        <taxon>Eimeriorina</taxon>
        <taxon>Eimeriidae</taxon>
        <taxon>Cyclospora</taxon>
    </lineage>
</organism>
<evidence type="ECO:0000256" key="3">
    <source>
        <dbReference type="ARBA" id="ARBA00012321"/>
    </source>
</evidence>
<dbReference type="EMBL" id="JROU02001429">
    <property type="protein sequence ID" value="OEH76526.1"/>
    <property type="molecule type" value="Genomic_DNA"/>
</dbReference>
<keyword evidence="5" id="KW-0210">Decarboxylase</keyword>
<dbReference type="VEuPathDB" id="ToxoDB:LOC34621778"/>